<comment type="caution">
    <text evidence="3">The sequence shown here is derived from an EMBL/GenBank/DDBJ whole genome shotgun (WGS) entry which is preliminary data.</text>
</comment>
<dbReference type="InterPro" id="IPR041577">
    <property type="entry name" value="RT_RNaseH_2"/>
</dbReference>
<dbReference type="OrthoDB" id="775972at2759"/>
<dbReference type="Pfam" id="PF17919">
    <property type="entry name" value="RT_RNaseH_2"/>
    <property type="match status" value="1"/>
</dbReference>
<dbReference type="SUPFAM" id="SSF56672">
    <property type="entry name" value="DNA/RNA polymerases"/>
    <property type="match status" value="1"/>
</dbReference>
<name>A0A9Q3DC82_9BASI</name>
<dbReference type="PANTHER" id="PTHR37984">
    <property type="entry name" value="PROTEIN CBG26694"/>
    <property type="match status" value="1"/>
</dbReference>
<dbReference type="GO" id="GO:0003824">
    <property type="term" value="F:catalytic activity"/>
    <property type="evidence" value="ECO:0007669"/>
    <property type="project" value="UniProtKB-KW"/>
</dbReference>
<evidence type="ECO:0000256" key="1">
    <source>
        <dbReference type="ARBA" id="ARBA00023268"/>
    </source>
</evidence>
<reference evidence="3" key="1">
    <citation type="submission" date="2021-03" db="EMBL/GenBank/DDBJ databases">
        <title>Draft genome sequence of rust myrtle Austropuccinia psidii MF-1, a brazilian biotype.</title>
        <authorList>
            <person name="Quecine M.C."/>
            <person name="Pachon D.M.R."/>
            <person name="Bonatelli M.L."/>
            <person name="Correr F.H."/>
            <person name="Franceschini L.M."/>
            <person name="Leite T.F."/>
            <person name="Margarido G.R.A."/>
            <person name="Almeida C.A."/>
            <person name="Ferrarezi J.A."/>
            <person name="Labate C.A."/>
        </authorList>
    </citation>
    <scope>NUCLEOTIDE SEQUENCE</scope>
    <source>
        <strain evidence="3">MF-1</strain>
    </source>
</reference>
<protein>
    <recommendedName>
        <fullName evidence="2">Reverse transcriptase/retrotransposon-derived protein RNase H-like domain-containing protein</fullName>
    </recommendedName>
</protein>
<evidence type="ECO:0000259" key="2">
    <source>
        <dbReference type="Pfam" id="PF17919"/>
    </source>
</evidence>
<gene>
    <name evidence="3" type="ORF">O181_039860</name>
</gene>
<evidence type="ECO:0000313" key="4">
    <source>
        <dbReference type="Proteomes" id="UP000765509"/>
    </source>
</evidence>
<keyword evidence="4" id="KW-1185">Reference proteome</keyword>
<accession>A0A9Q3DC82</accession>
<dbReference type="EMBL" id="AVOT02015661">
    <property type="protein sequence ID" value="MBW0500145.1"/>
    <property type="molecule type" value="Genomic_DNA"/>
</dbReference>
<dbReference type="AlphaFoldDB" id="A0A9Q3DC82"/>
<feature type="domain" description="Reverse transcriptase/retrotransposon-derived protein RNase H-like" evidence="2">
    <location>
        <begin position="4"/>
        <end position="101"/>
    </location>
</feature>
<dbReference type="Proteomes" id="UP000765509">
    <property type="component" value="Unassembled WGS sequence"/>
</dbReference>
<dbReference type="InterPro" id="IPR050951">
    <property type="entry name" value="Retrovirus_Pol_polyprotein"/>
</dbReference>
<dbReference type="PANTHER" id="PTHR37984:SF5">
    <property type="entry name" value="PROTEIN NYNRIN-LIKE"/>
    <property type="match status" value="1"/>
</dbReference>
<organism evidence="3 4">
    <name type="scientific">Austropuccinia psidii MF-1</name>
    <dbReference type="NCBI Taxonomy" id="1389203"/>
    <lineage>
        <taxon>Eukaryota</taxon>
        <taxon>Fungi</taxon>
        <taxon>Dikarya</taxon>
        <taxon>Basidiomycota</taxon>
        <taxon>Pucciniomycotina</taxon>
        <taxon>Pucciniomycetes</taxon>
        <taxon>Pucciniales</taxon>
        <taxon>Sphaerophragmiaceae</taxon>
        <taxon>Austropuccinia</taxon>
    </lineage>
</organism>
<dbReference type="InterPro" id="IPR043502">
    <property type="entry name" value="DNA/RNA_pol_sf"/>
</dbReference>
<proteinExistence type="predicted"/>
<sequence>MTVDRVKSFESLRQALTTSLLLLMPDFKLPFKPYIDSCGDGLGAALNQVQIINDKVVEGPVFFISRKLKPTEARYGEIEMEFSFLVWALKKLSYLIEECAFESIKYCNIVKSLIYMKNPNRDMLRWQIAIQEYRGNITILHNNGNIYKNADRLSRWPLPNEVDNPSYVPEEPSPQIPIESITVTDLKTTFFEEIMNSYTQDRN</sequence>
<evidence type="ECO:0000313" key="3">
    <source>
        <dbReference type="EMBL" id="MBW0500145.1"/>
    </source>
</evidence>
<keyword evidence="1" id="KW-0511">Multifunctional enzyme</keyword>